<dbReference type="EMBL" id="DAASTD010000078">
    <property type="protein sequence ID" value="HAE6919319.1"/>
    <property type="molecule type" value="Genomic_DNA"/>
</dbReference>
<name>A0A735HPA9_SALER</name>
<gene>
    <name evidence="5" type="ORF">G4L34_004567</name>
</gene>
<comment type="caution">
    <text evidence="5">The sequence shown here is derived from an EMBL/GenBank/DDBJ whole genome shotgun (WGS) entry which is preliminary data.</text>
</comment>
<feature type="domain" description="Type I restriction modification DNA specificity" evidence="4">
    <location>
        <begin position="2"/>
        <end position="122"/>
    </location>
</feature>
<comment type="similarity">
    <text evidence="1">Belongs to the type-I restriction system S methylase family.</text>
</comment>
<dbReference type="InterPro" id="IPR051212">
    <property type="entry name" value="Type-I_RE_S_subunit"/>
</dbReference>
<evidence type="ECO:0000256" key="1">
    <source>
        <dbReference type="ARBA" id="ARBA00010923"/>
    </source>
</evidence>
<dbReference type="GO" id="GO:0009307">
    <property type="term" value="P:DNA restriction-modification system"/>
    <property type="evidence" value="ECO:0007669"/>
    <property type="project" value="UniProtKB-KW"/>
</dbReference>
<dbReference type="GO" id="GO:0003677">
    <property type="term" value="F:DNA binding"/>
    <property type="evidence" value="ECO:0007669"/>
    <property type="project" value="UniProtKB-KW"/>
</dbReference>
<keyword evidence="3" id="KW-0238">DNA-binding</keyword>
<accession>A0A735HPA9</accession>
<evidence type="ECO:0000313" key="5">
    <source>
        <dbReference type="EMBL" id="HAE6919319.1"/>
    </source>
</evidence>
<dbReference type="PANTHER" id="PTHR43140:SF1">
    <property type="entry name" value="TYPE I RESTRICTION ENZYME ECOKI SPECIFICITY SUBUNIT"/>
    <property type="match status" value="1"/>
</dbReference>
<reference evidence="5" key="2">
    <citation type="submission" date="2018-07" db="EMBL/GenBank/DDBJ databases">
        <authorList>
            <consortium name="NCBI Pathogen Detection Project"/>
        </authorList>
    </citation>
    <scope>NUCLEOTIDE SEQUENCE</scope>
    <source>
        <strain evidence="5">12-2222</strain>
    </source>
</reference>
<dbReference type="PANTHER" id="PTHR43140">
    <property type="entry name" value="TYPE-1 RESTRICTION ENZYME ECOKI SPECIFICITY PROTEIN"/>
    <property type="match status" value="1"/>
</dbReference>
<dbReference type="Gene3D" id="3.90.220.20">
    <property type="entry name" value="DNA methylase specificity domains"/>
    <property type="match status" value="1"/>
</dbReference>
<evidence type="ECO:0000256" key="2">
    <source>
        <dbReference type="ARBA" id="ARBA00022747"/>
    </source>
</evidence>
<reference evidence="5" key="1">
    <citation type="journal article" date="2018" name="Genome Biol.">
        <title>SKESA: strategic k-mer extension for scrupulous assemblies.</title>
        <authorList>
            <person name="Souvorov A."/>
            <person name="Agarwala R."/>
            <person name="Lipman D.J."/>
        </authorList>
    </citation>
    <scope>NUCLEOTIDE SEQUENCE</scope>
    <source>
        <strain evidence="5">12-2222</strain>
    </source>
</reference>
<protein>
    <recommendedName>
        <fullName evidence="4">Type I restriction modification DNA specificity domain-containing protein</fullName>
    </recommendedName>
</protein>
<dbReference type="InterPro" id="IPR044946">
    <property type="entry name" value="Restrct_endonuc_typeI_TRD_sf"/>
</dbReference>
<evidence type="ECO:0000259" key="4">
    <source>
        <dbReference type="Pfam" id="PF01420"/>
    </source>
</evidence>
<dbReference type="SUPFAM" id="SSF116734">
    <property type="entry name" value="DNA methylase specificity domain"/>
    <property type="match status" value="1"/>
</dbReference>
<dbReference type="InterPro" id="IPR000055">
    <property type="entry name" value="Restrct_endonuc_typeI_TRD"/>
</dbReference>
<sequence length="268" mass="30224">MKNNDILIQRANSIEHVGISAIYQGEDDQYIYPDLMMKIRANKNILTKYLHYCLLSDKTRDYFRKNASGTTGNMPKINQGIVSATPINLPAMPEQVEIVRRVDQLFTYAENIEVQSINALKRVNNLSQSILIKAFRGELTEQWRIDNPSLVIGKNSADVMLEKIKSEREILKKQSKPQHGSVKSKTDGSIMNKKIITVVEALKQACVPLSGQQLLAAAGYPSDSSTEELEKFFLDIRESLICDKSIIKLERSDDGQDWFALSQGTTKN</sequence>
<evidence type="ECO:0000256" key="3">
    <source>
        <dbReference type="ARBA" id="ARBA00023125"/>
    </source>
</evidence>
<proteinExistence type="inferred from homology"/>
<dbReference type="AlphaFoldDB" id="A0A735HPA9"/>
<organism evidence="5">
    <name type="scientific">Salmonella enterica subsp. salamae serovar 47:b:1,5</name>
    <dbReference type="NCBI Taxonomy" id="1967619"/>
    <lineage>
        <taxon>Bacteria</taxon>
        <taxon>Pseudomonadati</taxon>
        <taxon>Pseudomonadota</taxon>
        <taxon>Gammaproteobacteria</taxon>
        <taxon>Enterobacterales</taxon>
        <taxon>Enterobacteriaceae</taxon>
        <taxon>Salmonella</taxon>
    </lineage>
</organism>
<keyword evidence="2" id="KW-0680">Restriction system</keyword>
<dbReference type="Pfam" id="PF01420">
    <property type="entry name" value="Methylase_S"/>
    <property type="match status" value="1"/>
</dbReference>